<dbReference type="Proteomes" id="UP000094385">
    <property type="component" value="Unassembled WGS sequence"/>
</dbReference>
<evidence type="ECO:0000313" key="2">
    <source>
        <dbReference type="EMBL" id="ODQ75378.1"/>
    </source>
</evidence>
<feature type="transmembrane region" description="Helical" evidence="1">
    <location>
        <begin position="136"/>
        <end position="157"/>
    </location>
</feature>
<reference evidence="2 3" key="1">
    <citation type="journal article" date="2016" name="Proc. Natl. Acad. Sci. U.S.A.">
        <title>Comparative genomics of biotechnologically important yeasts.</title>
        <authorList>
            <person name="Riley R."/>
            <person name="Haridas S."/>
            <person name="Wolfe K.H."/>
            <person name="Lopes M.R."/>
            <person name="Hittinger C.T."/>
            <person name="Goeker M."/>
            <person name="Salamov A.A."/>
            <person name="Wisecaver J.H."/>
            <person name="Long T.M."/>
            <person name="Calvey C.H."/>
            <person name="Aerts A.L."/>
            <person name="Barry K.W."/>
            <person name="Choi C."/>
            <person name="Clum A."/>
            <person name="Coughlan A.Y."/>
            <person name="Deshpande S."/>
            <person name="Douglass A.P."/>
            <person name="Hanson S.J."/>
            <person name="Klenk H.-P."/>
            <person name="LaButti K.M."/>
            <person name="Lapidus A."/>
            <person name="Lindquist E.A."/>
            <person name="Lipzen A.M."/>
            <person name="Meier-Kolthoff J.P."/>
            <person name="Ohm R.A."/>
            <person name="Otillar R.P."/>
            <person name="Pangilinan J.L."/>
            <person name="Peng Y."/>
            <person name="Rokas A."/>
            <person name="Rosa C.A."/>
            <person name="Scheuner C."/>
            <person name="Sibirny A.A."/>
            <person name="Slot J.C."/>
            <person name="Stielow J.B."/>
            <person name="Sun H."/>
            <person name="Kurtzman C.P."/>
            <person name="Blackwell M."/>
            <person name="Grigoriev I.V."/>
            <person name="Jeffries T.W."/>
        </authorList>
    </citation>
    <scope>NUCLEOTIDE SEQUENCE [LARGE SCALE GENOMIC DNA]</scope>
    <source>
        <strain evidence="2 3">NRRL Y-11557</strain>
    </source>
</reference>
<organism evidence="2 3">
    <name type="scientific">Lipomyces starkeyi NRRL Y-11557</name>
    <dbReference type="NCBI Taxonomy" id="675824"/>
    <lineage>
        <taxon>Eukaryota</taxon>
        <taxon>Fungi</taxon>
        <taxon>Dikarya</taxon>
        <taxon>Ascomycota</taxon>
        <taxon>Saccharomycotina</taxon>
        <taxon>Lipomycetes</taxon>
        <taxon>Lipomycetales</taxon>
        <taxon>Lipomycetaceae</taxon>
        <taxon>Lipomyces</taxon>
    </lineage>
</organism>
<name>A0A1E3QCR5_LIPST</name>
<evidence type="ECO:0000313" key="3">
    <source>
        <dbReference type="Proteomes" id="UP000094385"/>
    </source>
</evidence>
<sequence length="376" mass="40547">MVNHVKIYSSNRLPQGYAATDFSSSKMEPRYPSYLGIPPSYPSPDDLILNRQQRVLRSFKRAKAITAELLGMKSSAAEDRSIVNFSTKPLVLSAKLAWMALLYGGLVGGAGIFLLHLLTKQNVALDGGGATKQHHLYPVSITVASISAVLFASKVLIPSLRPALVKYGYINLPVFALIGGISTRISPHTSLIASHFSHRSFASFLTSTLLFALFGAETEYLVNPTALILALISGCSVSCFSASFLPLMLGGRTITVLSPVSGSYALACSALGFISTFEDAGDIPRVFFYLLLAGSAFRVVAKSKATTSKRQCCSAAFLLGGLLGGRLIGMLPDATLFTEDLWNKKSGALAMDNLEGERWKYNRRQFWGMHITDGLS</sequence>
<accession>A0A1E3QCR5</accession>
<dbReference type="OrthoDB" id="10378453at2759"/>
<keyword evidence="1" id="KW-0812">Transmembrane</keyword>
<feature type="transmembrane region" description="Helical" evidence="1">
    <location>
        <begin position="228"/>
        <end position="249"/>
    </location>
</feature>
<dbReference type="EMBL" id="KV454290">
    <property type="protein sequence ID" value="ODQ75378.1"/>
    <property type="molecule type" value="Genomic_DNA"/>
</dbReference>
<feature type="transmembrane region" description="Helical" evidence="1">
    <location>
        <begin position="96"/>
        <end position="115"/>
    </location>
</feature>
<proteinExistence type="predicted"/>
<keyword evidence="1" id="KW-0472">Membrane</keyword>
<keyword evidence="1" id="KW-1133">Transmembrane helix</keyword>
<evidence type="ECO:0000256" key="1">
    <source>
        <dbReference type="SAM" id="Phobius"/>
    </source>
</evidence>
<feature type="transmembrane region" description="Helical" evidence="1">
    <location>
        <begin position="283"/>
        <end position="301"/>
    </location>
</feature>
<keyword evidence="3" id="KW-1185">Reference proteome</keyword>
<gene>
    <name evidence="2" type="ORF">LIPSTDRAFT_67958</name>
</gene>
<dbReference type="AlphaFoldDB" id="A0A1E3QCR5"/>
<feature type="transmembrane region" description="Helical" evidence="1">
    <location>
        <begin position="169"/>
        <end position="187"/>
    </location>
</feature>
<feature type="transmembrane region" description="Helical" evidence="1">
    <location>
        <begin position="199"/>
        <end position="216"/>
    </location>
</feature>
<protein>
    <submittedName>
        <fullName evidence="2">Uncharacterized protein</fullName>
    </submittedName>
</protein>